<evidence type="ECO:0000256" key="5">
    <source>
        <dbReference type="ARBA" id="ARBA00012452"/>
    </source>
</evidence>
<dbReference type="InterPro" id="IPR040162">
    <property type="entry name" value="MGST1-like"/>
</dbReference>
<dbReference type="Gene3D" id="1.20.120.550">
    <property type="entry name" value="Membrane associated eicosanoid/glutathione metabolism-like domain"/>
    <property type="match status" value="3"/>
</dbReference>
<evidence type="ECO:0000256" key="2">
    <source>
        <dbReference type="ARBA" id="ARBA00004294"/>
    </source>
</evidence>
<keyword evidence="13 17" id="KW-0472">Membrane</keyword>
<dbReference type="EMBL" id="MBDO02000283">
    <property type="protein sequence ID" value="RLN57984.1"/>
    <property type="molecule type" value="Genomic_DNA"/>
</dbReference>
<dbReference type="Pfam" id="PF01124">
    <property type="entry name" value="MAPEG"/>
    <property type="match status" value="3"/>
</dbReference>
<keyword evidence="12" id="KW-0496">Mitochondrion</keyword>
<dbReference type="EC" id="2.5.1.18" evidence="5"/>
<comment type="caution">
    <text evidence="18">The sequence shown here is derived from an EMBL/GenBank/DDBJ whole genome shotgun (WGS) entry which is preliminary data.</text>
</comment>
<evidence type="ECO:0000313" key="19">
    <source>
        <dbReference type="Proteomes" id="UP000277300"/>
    </source>
</evidence>
<dbReference type="FunFam" id="1.20.120.550:FF:000005">
    <property type="entry name" value="Inorganic phosphate transporter 1-6"/>
    <property type="match status" value="3"/>
</dbReference>
<comment type="subcellular location">
    <subcellularLocation>
        <location evidence="3">Endoplasmic reticulum membrane</location>
        <topology evidence="3">Multi-pass membrane protein</topology>
    </subcellularLocation>
    <subcellularLocation>
        <location evidence="2">Mitochondrion outer membrane</location>
    </subcellularLocation>
</comment>
<evidence type="ECO:0000256" key="15">
    <source>
        <dbReference type="ARBA" id="ARBA00039397"/>
    </source>
</evidence>
<dbReference type="OrthoDB" id="193139at2759"/>
<dbReference type="InterPro" id="IPR001129">
    <property type="entry name" value="Membr-assoc_MAPEG"/>
</dbReference>
<comment type="subunit">
    <text evidence="14">Homotrimer; The trimer binds only one molecule of glutathione.</text>
</comment>
<evidence type="ECO:0000256" key="13">
    <source>
        <dbReference type="ARBA" id="ARBA00023136"/>
    </source>
</evidence>
<dbReference type="AlphaFoldDB" id="A0A3F2RIS6"/>
<reference evidence="18 19" key="1">
    <citation type="submission" date="2018-07" db="EMBL/GenBank/DDBJ databases">
        <title>Genome sequencing of oomycete isolates from Chile give support for New Zealand origin for Phytophthora kernoviae and make available the first Nothophytophthora sp. genome.</title>
        <authorList>
            <person name="Studholme D.J."/>
            <person name="Sanfuentes E."/>
            <person name="Panda P."/>
            <person name="Hill R."/>
            <person name="Sambles C."/>
            <person name="Grant M."/>
            <person name="Williams N.M."/>
            <person name="Mcdougal R.L."/>
        </authorList>
    </citation>
    <scope>NUCLEOTIDE SEQUENCE [LARGE SCALE GENOMIC DNA]</scope>
    <source>
        <strain evidence="18">Chile6</strain>
    </source>
</reference>
<name>A0A3F2RIS6_9STRA</name>
<dbReference type="SUPFAM" id="SSF161084">
    <property type="entry name" value="MAPEG domain-like"/>
    <property type="match status" value="3"/>
</dbReference>
<keyword evidence="11" id="KW-0007">Acetylation</keyword>
<gene>
    <name evidence="18" type="ORF">BBP00_00007247</name>
</gene>
<keyword evidence="10 17" id="KW-1133">Transmembrane helix</keyword>
<evidence type="ECO:0000256" key="14">
    <source>
        <dbReference type="ARBA" id="ARBA00038540"/>
    </source>
</evidence>
<evidence type="ECO:0000256" key="1">
    <source>
        <dbReference type="ARBA" id="ARBA00003701"/>
    </source>
</evidence>
<accession>A0A3F2RIS6</accession>
<evidence type="ECO:0000256" key="11">
    <source>
        <dbReference type="ARBA" id="ARBA00022990"/>
    </source>
</evidence>
<proteinExistence type="inferred from homology"/>
<dbReference type="GO" id="GO:0005789">
    <property type="term" value="C:endoplasmic reticulum membrane"/>
    <property type="evidence" value="ECO:0007669"/>
    <property type="project" value="UniProtKB-SubCell"/>
</dbReference>
<feature type="transmembrane region" description="Helical" evidence="17">
    <location>
        <begin position="257"/>
        <end position="275"/>
    </location>
</feature>
<keyword evidence="7 17" id="KW-0812">Transmembrane</keyword>
<dbReference type="InterPro" id="IPR023352">
    <property type="entry name" value="MAPEG-like_dom_sf"/>
</dbReference>
<evidence type="ECO:0000256" key="10">
    <source>
        <dbReference type="ARBA" id="ARBA00022989"/>
    </source>
</evidence>
<comment type="similarity">
    <text evidence="4">Belongs to the MAPEG family.</text>
</comment>
<dbReference type="PANTHER" id="PTHR10689">
    <property type="entry name" value="MICROSOMAL GLUTATHIONE S-TRANSFERASE 1"/>
    <property type="match status" value="1"/>
</dbReference>
<feature type="transmembrane region" description="Helical" evidence="17">
    <location>
        <begin position="445"/>
        <end position="464"/>
    </location>
</feature>
<evidence type="ECO:0000256" key="8">
    <source>
        <dbReference type="ARBA" id="ARBA00022787"/>
    </source>
</evidence>
<dbReference type="PANTHER" id="PTHR10689:SF6">
    <property type="entry name" value="MICROSOMAL GLUTATHIONE S-TRANSFERASE 1"/>
    <property type="match status" value="1"/>
</dbReference>
<evidence type="ECO:0000256" key="6">
    <source>
        <dbReference type="ARBA" id="ARBA00022679"/>
    </source>
</evidence>
<evidence type="ECO:0000256" key="17">
    <source>
        <dbReference type="SAM" id="Phobius"/>
    </source>
</evidence>
<keyword evidence="8" id="KW-1000">Mitochondrion outer membrane</keyword>
<protein>
    <recommendedName>
        <fullName evidence="15">Microsomal glutathione S-transferase 1</fullName>
        <ecNumber evidence="5">2.5.1.18</ecNumber>
    </recommendedName>
</protein>
<feature type="transmembrane region" description="Helical" evidence="17">
    <location>
        <begin position="317"/>
        <end position="340"/>
    </location>
</feature>
<feature type="transmembrane region" description="Helical" evidence="17">
    <location>
        <begin position="129"/>
        <end position="149"/>
    </location>
</feature>
<evidence type="ECO:0000256" key="16">
    <source>
        <dbReference type="ARBA" id="ARBA00049385"/>
    </source>
</evidence>
<feature type="transmembrane region" description="Helical" evidence="17">
    <location>
        <begin position="175"/>
        <end position="202"/>
    </location>
</feature>
<evidence type="ECO:0000256" key="9">
    <source>
        <dbReference type="ARBA" id="ARBA00022824"/>
    </source>
</evidence>
<evidence type="ECO:0000256" key="3">
    <source>
        <dbReference type="ARBA" id="ARBA00004477"/>
    </source>
</evidence>
<feature type="transmembrane region" description="Helical" evidence="17">
    <location>
        <begin position="395"/>
        <end position="414"/>
    </location>
</feature>
<keyword evidence="9" id="KW-0256">Endoplasmic reticulum</keyword>
<sequence length="468" mass="51430">MISPITDVNVYAMSAAVLYIKFLASTMIQGRKAFAAGTRMAEDIKLPMAKTFSDMDTEAIKLAADTEMRWKRIIQNDLESMPMAFVIFWAAISVGVNSTLIRTLLVTYTIARVAHTVVYLQSMPRARMALWIAGMLCIVVAALPCRFVILVDCWGSNLMHSSIPQSSLHVSSPPYFVAMSGAISDIKVFAVSASVLYVKFLASSMIQARKSFAANTRMAEDRQLVCAMGLGENLGEKQLKITLDNEQRWKRIIQNDLESIPLAFLVFWSAIAVGVSPDLTKTLMLVYTTARVGHTLVYSLGMPRARMACWMSGTGCILTAAVNAVMTALAASVLYIKFLLSTMIQGRKAFAANTRLPEDKNLETILSVKGNKDDRTVKKAVENEMRWKRIIQNDLESLPLALIVFWCAIVVGVNPDTTKTLLVAYTGARMGHTVVYALGMPRARMACWMSGTFCIVAAAANTIVKSLS</sequence>
<dbReference type="GO" id="GO:0004364">
    <property type="term" value="F:glutathione transferase activity"/>
    <property type="evidence" value="ECO:0007669"/>
    <property type="project" value="UniProtKB-EC"/>
</dbReference>
<dbReference type="Proteomes" id="UP000277300">
    <property type="component" value="Unassembled WGS sequence"/>
</dbReference>
<keyword evidence="6" id="KW-0808">Transferase</keyword>
<comment type="catalytic activity">
    <reaction evidence="16">
        <text>RX + glutathione = an S-substituted glutathione + a halide anion + H(+)</text>
        <dbReference type="Rhea" id="RHEA:16437"/>
        <dbReference type="ChEBI" id="CHEBI:15378"/>
        <dbReference type="ChEBI" id="CHEBI:16042"/>
        <dbReference type="ChEBI" id="CHEBI:17792"/>
        <dbReference type="ChEBI" id="CHEBI:57925"/>
        <dbReference type="ChEBI" id="CHEBI:90779"/>
        <dbReference type="EC" id="2.5.1.18"/>
    </reaction>
    <physiologicalReaction direction="left-to-right" evidence="16">
        <dbReference type="Rhea" id="RHEA:16438"/>
    </physiologicalReaction>
</comment>
<feature type="transmembrane region" description="Helical" evidence="17">
    <location>
        <begin position="86"/>
        <end position="108"/>
    </location>
</feature>
<comment type="function">
    <text evidence="1">Conjugation of reduced glutathione to a wide number of exogenous and endogenous hydrophobic electrophiles.</text>
</comment>
<evidence type="ECO:0000256" key="4">
    <source>
        <dbReference type="ARBA" id="ARBA00010459"/>
    </source>
</evidence>
<evidence type="ECO:0000256" key="7">
    <source>
        <dbReference type="ARBA" id="ARBA00022692"/>
    </source>
</evidence>
<organism evidence="18 19">
    <name type="scientific">Phytophthora kernoviae</name>
    <dbReference type="NCBI Taxonomy" id="325452"/>
    <lineage>
        <taxon>Eukaryota</taxon>
        <taxon>Sar</taxon>
        <taxon>Stramenopiles</taxon>
        <taxon>Oomycota</taxon>
        <taxon>Peronosporomycetes</taxon>
        <taxon>Peronosporales</taxon>
        <taxon>Peronosporaceae</taxon>
        <taxon>Phytophthora</taxon>
    </lineage>
</organism>
<evidence type="ECO:0000313" key="18">
    <source>
        <dbReference type="EMBL" id="RLN57984.1"/>
    </source>
</evidence>
<evidence type="ECO:0000256" key="12">
    <source>
        <dbReference type="ARBA" id="ARBA00023128"/>
    </source>
</evidence>
<dbReference type="GO" id="GO:0005741">
    <property type="term" value="C:mitochondrial outer membrane"/>
    <property type="evidence" value="ECO:0007669"/>
    <property type="project" value="UniProtKB-SubCell"/>
</dbReference>